<dbReference type="EMBL" id="QROF01000015">
    <property type="protein sequence ID" value="RHL02180.1"/>
    <property type="molecule type" value="Genomic_DNA"/>
</dbReference>
<protein>
    <recommendedName>
        <fullName evidence="3">Ankyrin repeat domain-containing protein</fullName>
    </recommendedName>
</protein>
<proteinExistence type="predicted"/>
<organism evidence="1 2">
    <name type="scientific">Agathobacter rectalis</name>
    <dbReference type="NCBI Taxonomy" id="39491"/>
    <lineage>
        <taxon>Bacteria</taxon>
        <taxon>Bacillati</taxon>
        <taxon>Bacillota</taxon>
        <taxon>Clostridia</taxon>
        <taxon>Lachnospirales</taxon>
        <taxon>Lachnospiraceae</taxon>
        <taxon>Agathobacter</taxon>
    </lineage>
</organism>
<dbReference type="RefSeq" id="WP_118372380.1">
    <property type="nucleotide sequence ID" value="NZ_QROF01000015.1"/>
</dbReference>
<reference evidence="1 2" key="1">
    <citation type="submission" date="2018-08" db="EMBL/GenBank/DDBJ databases">
        <title>A genome reference for cultivated species of the human gut microbiota.</title>
        <authorList>
            <person name="Zou Y."/>
            <person name="Xue W."/>
            <person name="Luo G."/>
        </authorList>
    </citation>
    <scope>NUCLEOTIDE SEQUENCE [LARGE SCALE GENOMIC DNA]</scope>
    <source>
        <strain evidence="1 2">AF39-14AC</strain>
    </source>
</reference>
<accession>A0A415I3I4</accession>
<sequence>MSINDRISYEWPFGWNAEHMGKEEPEVNLLLKAMIEKNVDEMNRLFSEGATIQAIDKSTFERALFHLLTEYEVIKCLVDHGFIGMYGDFEYNDKCLEPETYSWGILARAWYLGNYDVFELLAKNGFSNMYICSCGEGYYGEELIIRKNDIKATKILLENGYSRNEFMDYKNKYPDSDVITYLIEHPIIHRKTIALDKFRFKEIPYPKLEKPGFFNRKRIEESNSILLKDYEDRLEAQSRFKMELGKDKWQQISNYNRKMNALTSEVLKSIADEF</sequence>
<evidence type="ECO:0008006" key="3">
    <source>
        <dbReference type="Google" id="ProtNLM"/>
    </source>
</evidence>
<dbReference type="Proteomes" id="UP000286181">
    <property type="component" value="Unassembled WGS sequence"/>
</dbReference>
<comment type="caution">
    <text evidence="1">The sequence shown here is derived from an EMBL/GenBank/DDBJ whole genome shotgun (WGS) entry which is preliminary data.</text>
</comment>
<evidence type="ECO:0000313" key="2">
    <source>
        <dbReference type="Proteomes" id="UP000286181"/>
    </source>
</evidence>
<name>A0A415I3I4_9FIRM</name>
<gene>
    <name evidence="1" type="ORF">DW038_13780</name>
</gene>
<dbReference type="SUPFAM" id="SSF48403">
    <property type="entry name" value="Ankyrin repeat"/>
    <property type="match status" value="1"/>
</dbReference>
<dbReference type="InterPro" id="IPR036770">
    <property type="entry name" value="Ankyrin_rpt-contain_sf"/>
</dbReference>
<dbReference type="Gene3D" id="1.25.40.20">
    <property type="entry name" value="Ankyrin repeat-containing domain"/>
    <property type="match status" value="1"/>
</dbReference>
<dbReference type="AlphaFoldDB" id="A0A415I3I4"/>
<evidence type="ECO:0000313" key="1">
    <source>
        <dbReference type="EMBL" id="RHL02180.1"/>
    </source>
</evidence>